<organism evidence="2 3">
    <name type="scientific">Halorubrum alkaliphilum</name>
    <dbReference type="NCBI Taxonomy" id="261290"/>
    <lineage>
        <taxon>Archaea</taxon>
        <taxon>Methanobacteriati</taxon>
        <taxon>Methanobacteriota</taxon>
        <taxon>Stenosarchaea group</taxon>
        <taxon>Halobacteria</taxon>
        <taxon>Halobacteriales</taxon>
        <taxon>Haloferacaceae</taxon>
        <taxon>Halorubrum</taxon>
    </lineage>
</organism>
<evidence type="ECO:0000256" key="1">
    <source>
        <dbReference type="SAM" id="Phobius"/>
    </source>
</evidence>
<dbReference type="InterPro" id="IPR058307">
    <property type="entry name" value="DUF7994"/>
</dbReference>
<protein>
    <submittedName>
        <fullName evidence="2">Uncharacterized protein</fullName>
    </submittedName>
</protein>
<dbReference type="EMBL" id="JAGGKQ010000001">
    <property type="protein sequence ID" value="MBP1921249.1"/>
    <property type="molecule type" value="Genomic_DNA"/>
</dbReference>
<proteinExistence type="predicted"/>
<comment type="caution">
    <text evidence="2">The sequence shown here is derived from an EMBL/GenBank/DDBJ whole genome shotgun (WGS) entry which is preliminary data.</text>
</comment>
<dbReference type="RefSeq" id="WP_209482623.1">
    <property type="nucleotide sequence ID" value="NZ_JAGGKQ010000001.1"/>
</dbReference>
<accession>A0A8T4GBY0</accession>
<keyword evidence="1" id="KW-0472">Membrane</keyword>
<dbReference type="AlphaFoldDB" id="A0A8T4GBY0"/>
<dbReference type="Pfam" id="PF25957">
    <property type="entry name" value="DUF7994"/>
    <property type="match status" value="1"/>
</dbReference>
<feature type="transmembrane region" description="Helical" evidence="1">
    <location>
        <begin position="65"/>
        <end position="90"/>
    </location>
</feature>
<keyword evidence="1" id="KW-0812">Transmembrane</keyword>
<gene>
    <name evidence="2" type="ORF">J2751_000232</name>
</gene>
<keyword evidence="1" id="KW-1133">Transmembrane helix</keyword>
<keyword evidence="3" id="KW-1185">Reference proteome</keyword>
<feature type="transmembrane region" description="Helical" evidence="1">
    <location>
        <begin position="35"/>
        <end position="53"/>
    </location>
</feature>
<feature type="transmembrane region" description="Helical" evidence="1">
    <location>
        <begin position="96"/>
        <end position="117"/>
    </location>
</feature>
<reference evidence="2" key="1">
    <citation type="submission" date="2021-03" db="EMBL/GenBank/DDBJ databases">
        <title>Genomic Encyclopedia of Type Strains, Phase IV (KMG-IV): sequencing the most valuable type-strain genomes for metagenomic binning, comparative biology and taxonomic classification.</title>
        <authorList>
            <person name="Goeker M."/>
        </authorList>
    </citation>
    <scope>NUCLEOTIDE SEQUENCE</scope>
    <source>
        <strain evidence="2">DSM 23564</strain>
    </source>
</reference>
<evidence type="ECO:0000313" key="2">
    <source>
        <dbReference type="EMBL" id="MBP1921249.1"/>
    </source>
</evidence>
<evidence type="ECO:0000313" key="3">
    <source>
        <dbReference type="Proteomes" id="UP000823588"/>
    </source>
</evidence>
<dbReference type="Proteomes" id="UP000823588">
    <property type="component" value="Unassembled WGS sequence"/>
</dbReference>
<sequence length="136" mass="13618">MKRGWFAVLGGGLLVVFGATTALFGTGFWSAPLRAVQGLLLLGGGLALVRGGRGEKRYDLEPIRLIGVGILALGGIALLNGVGTLIGGIPAETAELGAAVGAAVSGFALAFIGGGLYRGGDAIEIELSDDPILSDR</sequence>
<name>A0A8T4GBY0_9EURY</name>